<keyword evidence="6" id="KW-0521">NADP</keyword>
<dbReference type="EC" id="1.14.13.59" evidence="8"/>
<dbReference type="InterPro" id="IPR036188">
    <property type="entry name" value="FAD/NAD-bd_sf"/>
</dbReference>
<keyword evidence="4" id="KW-0285">Flavoprotein</keyword>
<dbReference type="KEGG" id="gbc:GbCGDNIH3_2375"/>
<evidence type="ECO:0000256" key="1">
    <source>
        <dbReference type="ARBA" id="ARBA00001974"/>
    </source>
</evidence>
<dbReference type="Gene3D" id="3.50.50.60">
    <property type="entry name" value="FAD/NAD(P)-binding domain"/>
    <property type="match status" value="1"/>
</dbReference>
<evidence type="ECO:0000256" key="5">
    <source>
        <dbReference type="ARBA" id="ARBA00022827"/>
    </source>
</evidence>
<organism evidence="8 9">
    <name type="scientific">Granulibacter bethesdensis</name>
    <dbReference type="NCBI Taxonomy" id="364410"/>
    <lineage>
        <taxon>Bacteria</taxon>
        <taxon>Pseudomonadati</taxon>
        <taxon>Pseudomonadota</taxon>
        <taxon>Alphaproteobacteria</taxon>
        <taxon>Acetobacterales</taxon>
        <taxon>Acetobacteraceae</taxon>
        <taxon>Granulibacter</taxon>
    </lineage>
</organism>
<evidence type="ECO:0000256" key="4">
    <source>
        <dbReference type="ARBA" id="ARBA00022630"/>
    </source>
</evidence>
<dbReference type="SUPFAM" id="SSF51905">
    <property type="entry name" value="FAD/NAD(P)-binding domain"/>
    <property type="match status" value="2"/>
</dbReference>
<name>A0AAN0VGT7_9PROT</name>
<evidence type="ECO:0000256" key="7">
    <source>
        <dbReference type="ARBA" id="ARBA00023002"/>
    </source>
</evidence>
<sequence>MESFLTPTCSFSVWEYGLMTDRFQFSAFPLQDLAAIGIGPFNLSVAALLDAVPEVQAQFFDRSPRFAWHPGMMLPDVTLQTSWLKDLVSAVQPTSPFSFTSYLVARRRFYEFITARFEGIYRREFDDYLGWVAAQLPSLHFGTPVESVDFDGRHFVLTHRHGEVRARNVLIGTGHHPYLPRWAAGLEDMCLHTSRFAEKDRDYTGRHVIVVGGGQSGAEIVLDLLRRGPDRVGGITWITRRMNFSSLDEVAFSNEYFTPAYVARFHGLPPDLRARHVAAQKLASDGASPTTLNEIYRALYQIRHLDGRRDFVRLMPYREAEAARRHGEGITLHLRHHLDGQMDTVTGDTVICATGYKAAVPACFGSLQKRLKLDEEGRYTLRPDFSAVWDGPASARIFVQNAGRHSHGIAEPQLSLMAWRAGTIINSLLGRPHFDLEEPEPLVDWGVEREDETSRLAAE</sequence>
<dbReference type="PANTHER" id="PTHR42802:SF1">
    <property type="entry name" value="L-ORNITHINE N(5)-MONOOXYGENASE"/>
    <property type="match status" value="1"/>
</dbReference>
<dbReference type="AlphaFoldDB" id="A0AAN0VGT7"/>
<evidence type="ECO:0000256" key="6">
    <source>
        <dbReference type="ARBA" id="ARBA00022857"/>
    </source>
</evidence>
<evidence type="ECO:0000313" key="8">
    <source>
        <dbReference type="EMBL" id="AHJ64288.1"/>
    </source>
</evidence>
<dbReference type="EMBL" id="CP003181">
    <property type="protein sequence ID" value="AHJ64288.1"/>
    <property type="molecule type" value="Genomic_DNA"/>
</dbReference>
<keyword evidence="5" id="KW-0274">FAD</keyword>
<dbReference type="Pfam" id="PF13434">
    <property type="entry name" value="Lys_Orn_oxgnase"/>
    <property type="match status" value="1"/>
</dbReference>
<comment type="pathway">
    <text evidence="2">Siderophore biosynthesis.</text>
</comment>
<protein>
    <submittedName>
        <fullName evidence="8">L-lysine 6-monooxygenase</fullName>
        <ecNumber evidence="8">1.14.13.59</ecNumber>
    </submittedName>
</protein>
<proteinExistence type="inferred from homology"/>
<gene>
    <name evidence="8" type="ORF">GbCGDNIH3_2375</name>
</gene>
<dbReference type="PANTHER" id="PTHR42802">
    <property type="entry name" value="MONOOXYGENASE"/>
    <property type="match status" value="1"/>
</dbReference>
<dbReference type="GO" id="GO:0047091">
    <property type="term" value="F:L-lysine 6-monooxygenase (NADPH) activity"/>
    <property type="evidence" value="ECO:0007669"/>
    <property type="project" value="UniProtKB-EC"/>
</dbReference>
<evidence type="ECO:0000313" key="9">
    <source>
        <dbReference type="Proteomes" id="UP000019438"/>
    </source>
</evidence>
<reference evidence="9" key="1">
    <citation type="submission" date="2012-06" db="EMBL/GenBank/DDBJ databases">
        <title>Genome analysis of multiple Granulibacter bethesdensis isolates demonstrates substantial genome diversity.</title>
        <authorList>
            <person name="Greenberg D.E."/>
            <person name="Porcella S.F."/>
            <person name="Zarember K."/>
            <person name="Zelazny A.M."/>
            <person name="Bruno D."/>
            <person name="Martens C."/>
            <person name="Barbian K.D."/>
            <person name="Jaske E."/>
            <person name="Holland S.M."/>
        </authorList>
    </citation>
    <scope>NUCLEOTIDE SEQUENCE [LARGE SCALE GENOMIC DNA]</scope>
    <source>
        <strain evidence="9">CGDNIH3</strain>
    </source>
</reference>
<keyword evidence="7 8" id="KW-0560">Oxidoreductase</keyword>
<accession>A0AAN0VGT7</accession>
<comment type="cofactor">
    <cofactor evidence="1">
        <name>FAD</name>
        <dbReference type="ChEBI" id="CHEBI:57692"/>
    </cofactor>
</comment>
<evidence type="ECO:0000256" key="2">
    <source>
        <dbReference type="ARBA" id="ARBA00004924"/>
    </source>
</evidence>
<comment type="similarity">
    <text evidence="3">Belongs to the lysine N(6)-hydroxylase/L-ornithine N(5)-oxygenase family.</text>
</comment>
<dbReference type="Proteomes" id="UP000019438">
    <property type="component" value="Chromosome"/>
</dbReference>
<dbReference type="InterPro" id="IPR025700">
    <property type="entry name" value="Lys/Orn_oxygenase"/>
</dbReference>
<evidence type="ECO:0000256" key="3">
    <source>
        <dbReference type="ARBA" id="ARBA00007588"/>
    </source>
</evidence>